<dbReference type="PANTHER" id="PTHR43155">
    <property type="entry name" value="CYCLIC DI-GMP PHOSPHODIESTERASE PA4108-RELATED"/>
    <property type="match status" value="1"/>
</dbReference>
<dbReference type="InterPro" id="IPR006675">
    <property type="entry name" value="HDIG_dom"/>
</dbReference>
<dbReference type="Gene3D" id="1.10.3210.10">
    <property type="entry name" value="Hypothetical protein af1432"/>
    <property type="match status" value="1"/>
</dbReference>
<dbReference type="Proteomes" id="UP000053681">
    <property type="component" value="Unassembled WGS sequence"/>
</dbReference>
<gene>
    <name evidence="2" type="ORF">AS180_12285</name>
</gene>
<organism evidence="2 3">
    <name type="scientific">Priestia veravalensis</name>
    <dbReference type="NCBI Taxonomy" id="1414648"/>
    <lineage>
        <taxon>Bacteria</taxon>
        <taxon>Bacillati</taxon>
        <taxon>Bacillota</taxon>
        <taxon>Bacilli</taxon>
        <taxon>Bacillales</taxon>
        <taxon>Bacillaceae</taxon>
        <taxon>Priestia</taxon>
    </lineage>
</organism>
<accession>A0A0V8JKK1</accession>
<dbReference type="InterPro" id="IPR037522">
    <property type="entry name" value="HD_GYP_dom"/>
</dbReference>
<evidence type="ECO:0000259" key="1">
    <source>
        <dbReference type="PROSITE" id="PS51832"/>
    </source>
</evidence>
<reference evidence="2 3" key="1">
    <citation type="submission" date="2015-11" db="EMBL/GenBank/DDBJ databases">
        <title>Bacillus caseinolyticus sp nov.</title>
        <authorList>
            <person name="Dastager S.G."/>
            <person name="Mawlankar R."/>
        </authorList>
    </citation>
    <scope>NUCLEOTIDE SEQUENCE [LARGE SCALE GENOMIC DNA]</scope>
    <source>
        <strain evidence="2 3">SGD-V-76</strain>
    </source>
</reference>
<dbReference type="CDD" id="cd00077">
    <property type="entry name" value="HDc"/>
    <property type="match status" value="1"/>
</dbReference>
<dbReference type="RefSeq" id="WP_025909428.1">
    <property type="nucleotide sequence ID" value="NZ_KQ758655.1"/>
</dbReference>
<dbReference type="NCBIfam" id="TIGR00277">
    <property type="entry name" value="HDIG"/>
    <property type="match status" value="1"/>
</dbReference>
<name>A0A0V8JKK1_9BACI</name>
<dbReference type="AlphaFoldDB" id="A0A0V8JKK1"/>
<dbReference type="Pfam" id="PF13487">
    <property type="entry name" value="HD_5"/>
    <property type="match status" value="1"/>
</dbReference>
<keyword evidence="3" id="KW-1185">Reference proteome</keyword>
<protein>
    <submittedName>
        <fullName evidence="2">Histidine kinase</fullName>
    </submittedName>
</protein>
<dbReference type="PANTHER" id="PTHR43155:SF2">
    <property type="entry name" value="CYCLIC DI-GMP PHOSPHODIESTERASE PA4108"/>
    <property type="match status" value="1"/>
</dbReference>
<sequence>MKLVAIQSLSPGACLAKPILDEAGKTLINTGIPLTETIINRLQQRGVTFVYIGDKRTNDIVVNSTSTIPFSLRKKAMESVEDVFHSLQKKHEKTRVALLEQSVREVHKVGNQLVDEIMNNNDVLSLLTDVYIYDNYVFSHSVNVTLYALSLGKEIGLTQPVLEKLGAGAMLHDVGKMLIPQDILNKPGRLTDEEFKLMKKHTTYGYELLRSTPNVSALSASCAYQHHERLDGSGYPLGIKEERIHLFSKIIAIADVYDAVTSNRVYRSALLPHEGLEILYAGAGSQFDKDMISAFRRAIAVYPIGLFVTLNDQRKGIVSKQNKGLSDRPYILIQEEGGRVLDKPYEIDLKESPTLIIISNDLKQT</sequence>
<dbReference type="PROSITE" id="PS51832">
    <property type="entry name" value="HD_GYP"/>
    <property type="match status" value="1"/>
</dbReference>
<evidence type="ECO:0000313" key="2">
    <source>
        <dbReference type="EMBL" id="KSU87602.1"/>
    </source>
</evidence>
<dbReference type="SUPFAM" id="SSF109604">
    <property type="entry name" value="HD-domain/PDEase-like"/>
    <property type="match status" value="1"/>
</dbReference>
<keyword evidence="2" id="KW-0418">Kinase</keyword>
<feature type="domain" description="HD-GYP" evidence="1">
    <location>
        <begin position="115"/>
        <end position="311"/>
    </location>
</feature>
<keyword evidence="2" id="KW-0808">Transferase</keyword>
<dbReference type="InterPro" id="IPR003607">
    <property type="entry name" value="HD/PDEase_dom"/>
</dbReference>
<dbReference type="GO" id="GO:0016301">
    <property type="term" value="F:kinase activity"/>
    <property type="evidence" value="ECO:0007669"/>
    <property type="project" value="UniProtKB-KW"/>
</dbReference>
<comment type="caution">
    <text evidence="2">The sequence shown here is derived from an EMBL/GenBank/DDBJ whole genome shotgun (WGS) entry which is preliminary data.</text>
</comment>
<dbReference type="SMART" id="SM00471">
    <property type="entry name" value="HDc"/>
    <property type="match status" value="1"/>
</dbReference>
<evidence type="ECO:0000313" key="3">
    <source>
        <dbReference type="Proteomes" id="UP000053681"/>
    </source>
</evidence>
<dbReference type="EMBL" id="LNQP01000040">
    <property type="protein sequence ID" value="KSU87602.1"/>
    <property type="molecule type" value="Genomic_DNA"/>
</dbReference>
<proteinExistence type="predicted"/>